<reference evidence="2 3" key="1">
    <citation type="submission" date="2010-02" db="EMBL/GenBank/DDBJ databases">
        <authorList>
            <person name="Weinstock G."/>
            <person name="Sodergren E."/>
            <person name="Clifton S."/>
            <person name="Fulton L."/>
            <person name="Fulton B."/>
            <person name="Courtney L."/>
            <person name="Fronick C."/>
            <person name="Harrison M."/>
            <person name="Strong C."/>
            <person name="Farmer C."/>
            <person name="Delahaunty K."/>
            <person name="Markovic C."/>
            <person name="Hall O."/>
            <person name="Minx P."/>
            <person name="Tomlinson C."/>
            <person name="Mitreva M."/>
            <person name="Nelson J."/>
            <person name="Hou S."/>
            <person name="Wollam A."/>
            <person name="Pepin K.H."/>
            <person name="Johnson M."/>
            <person name="Bhonagiri V."/>
            <person name="Zhang X."/>
            <person name="Suruliraj S."/>
            <person name="Warren W."/>
            <person name="Chinwalla A."/>
            <person name="Mardis E.R."/>
            <person name="Wilson R.K."/>
        </authorList>
    </citation>
    <scope>NUCLEOTIDE SEQUENCE [LARGE SCALE GENOMIC DNA]</scope>
    <source>
        <strain evidence="2 3">ATCC 23685</strain>
    </source>
</reference>
<name>D4F5R6_EDWTA</name>
<dbReference type="EMBL" id="ADGK01000162">
    <property type="protein sequence ID" value="EFE22882.1"/>
    <property type="molecule type" value="Genomic_DNA"/>
</dbReference>
<dbReference type="Proteomes" id="UP000003692">
    <property type="component" value="Unassembled WGS sequence"/>
</dbReference>
<protein>
    <submittedName>
        <fullName evidence="2">Uncharacterized protein</fullName>
    </submittedName>
</protein>
<keyword evidence="1" id="KW-0812">Transmembrane</keyword>
<accession>D4F5R6</accession>
<dbReference type="AlphaFoldDB" id="D4F5R6"/>
<evidence type="ECO:0000313" key="3">
    <source>
        <dbReference type="Proteomes" id="UP000003692"/>
    </source>
</evidence>
<proteinExistence type="predicted"/>
<sequence>MTTTLRVSICAAPGGVASMRGGDGTGSGMGGTLNVCAGLMRGAALFGAAVLAFTLLTLGMLAVRRRRLPLIGANLVGRCGRRRGGKPLGKQQYKERNE</sequence>
<dbReference type="HOGENOM" id="CLU_2329294_0_0_6"/>
<evidence type="ECO:0000256" key="1">
    <source>
        <dbReference type="SAM" id="Phobius"/>
    </source>
</evidence>
<keyword evidence="1" id="KW-1133">Transmembrane helix</keyword>
<evidence type="ECO:0000313" key="2">
    <source>
        <dbReference type="EMBL" id="EFE22882.1"/>
    </source>
</evidence>
<gene>
    <name evidence="2" type="ORF">EDWATA_02094</name>
</gene>
<feature type="transmembrane region" description="Helical" evidence="1">
    <location>
        <begin position="43"/>
        <end position="63"/>
    </location>
</feature>
<keyword evidence="1" id="KW-0472">Membrane</keyword>
<organism evidence="2 3">
    <name type="scientific">Edwardsiella tarda ATCC 23685</name>
    <dbReference type="NCBI Taxonomy" id="500638"/>
    <lineage>
        <taxon>Bacteria</taxon>
        <taxon>Pseudomonadati</taxon>
        <taxon>Pseudomonadota</taxon>
        <taxon>Gammaproteobacteria</taxon>
        <taxon>Enterobacterales</taxon>
        <taxon>Hafniaceae</taxon>
        <taxon>Edwardsiella</taxon>
    </lineage>
</organism>
<comment type="caution">
    <text evidence="2">The sequence shown here is derived from an EMBL/GenBank/DDBJ whole genome shotgun (WGS) entry which is preliminary data.</text>
</comment>